<proteinExistence type="predicted"/>
<dbReference type="Proteomes" id="UP000305196">
    <property type="component" value="Chromosome 3"/>
</dbReference>
<reference evidence="2 3" key="1">
    <citation type="submission" date="2016-07" db="EMBL/GenBank/DDBJ databases">
        <authorList>
            <consortium name="Pathogen Informatics"/>
        </authorList>
    </citation>
    <scope>NUCLEOTIDE SEQUENCE [LARGE SCALE GENOMIC DNA]</scope>
</reference>
<dbReference type="VEuPathDB" id="PlasmoDB:PVP01_0300400"/>
<sequence>MSDKLIDPTLKQIFNNGKLSNSYLYKLYNFYDNLNYGKNKCDISYFGNLKNEFVEKDDEACKFWEKAYKILENSNICNNINNIHPKKCCEYFNYWLYGMFKDRDIYDNIYKAWDSFFYKLPRKKTCYIKNKYLIINKEEFKKKKRLFDFLELYYLLKDKLIDADKKDECCKYINEMFKLYKEMENTSNKKVYEDEILLFRSKFHSNYSELNFLNNKCPKMCLHLVFNSYNKTLCPIENEKSGVHNREQIQKCISKQNDILPIDGDTMNEENSFEKLLPLDTYKTMNEKIDEKNYYDICSNFLSNNNEHCEDYILCIMIARNLIKLSKLKDDKRIQNCHYFIHWLYDKIGKIYGKSKNAIQDETTVNKIFNVSYMILQKLGINDCYYEVLDLDLVQNKERKYLHDYFENYDKITCDISDNNKCPQYCKHIIYINELYKKYIEKCCTYYSENDYSDDCKYYFKCDQNFNPYKLYTKLNCSKFLSENEKMEEVKITLVKDYLQQLINDYRNKLKLMINGNASGSLCEGFICDTFYMSVLLVFGLLGVLLISFIVYKIKTSGSSSNKRTPRKNKIMHSLEEYDNQYPNINPRSERVRIAYNKT</sequence>
<feature type="transmembrane region" description="Helical" evidence="1">
    <location>
        <begin position="531"/>
        <end position="554"/>
    </location>
</feature>
<organism evidence="2 3">
    <name type="scientific">Plasmodium vivax</name>
    <name type="common">malaria parasite P. vivax</name>
    <dbReference type="NCBI Taxonomy" id="5855"/>
    <lineage>
        <taxon>Eukaryota</taxon>
        <taxon>Sar</taxon>
        <taxon>Alveolata</taxon>
        <taxon>Apicomplexa</taxon>
        <taxon>Aconoidasida</taxon>
        <taxon>Haemosporida</taxon>
        <taxon>Plasmodiidae</taxon>
        <taxon>Plasmodium</taxon>
        <taxon>Plasmodium (Plasmodium)</taxon>
    </lineage>
</organism>
<dbReference type="VEuPathDB" id="PlasmoDB:PVX_000025"/>
<dbReference type="EMBL" id="LT615258">
    <property type="protein sequence ID" value="SCO70956.1"/>
    <property type="molecule type" value="Genomic_DNA"/>
</dbReference>
<gene>
    <name evidence="2" type="ORF">PVC01_030027600</name>
</gene>
<protein>
    <submittedName>
        <fullName evidence="2">VIR protein</fullName>
    </submittedName>
</protein>
<evidence type="ECO:0000256" key="1">
    <source>
        <dbReference type="SAM" id="Phobius"/>
    </source>
</evidence>
<keyword evidence="1" id="KW-0812">Transmembrane</keyword>
<keyword evidence="1" id="KW-0472">Membrane</keyword>
<name>A0A1G4H7U7_PLAVI</name>
<dbReference type="Pfam" id="PF05795">
    <property type="entry name" value="Plasmodium_Vir"/>
    <property type="match status" value="2"/>
</dbReference>
<accession>A0A1G4H7U7</accession>
<dbReference type="AlphaFoldDB" id="A0A1G4H7U7"/>
<dbReference type="VEuPathDB" id="PlasmoDB:PVPAM_000005100"/>
<dbReference type="VEuPathDB" id="PlasmoDB:PVW1_030007500"/>
<evidence type="ECO:0000313" key="2">
    <source>
        <dbReference type="EMBL" id="SCO70956.1"/>
    </source>
</evidence>
<keyword evidence="1" id="KW-1133">Transmembrane helix</keyword>
<evidence type="ECO:0000313" key="3">
    <source>
        <dbReference type="Proteomes" id="UP000305196"/>
    </source>
</evidence>
<dbReference type="InterPro" id="IPR008780">
    <property type="entry name" value="Plasmodium_Vir"/>
</dbReference>